<sequence>MDALYEDTFGADSDNEEWSDAEWNKRVPRGSWKWCLECRDRPNVCKECKFWMENYGCPRPENCTEEPTSPRVTESRITGSLSTSATSLRPYRLSQHEDQPGTQIRTNNVSPSRGFESWSTDSVGDLTSSWTSIPDSSHSITYETLDEHRVHPISQQGLQREYNLGESYVSLDQLPVYGVPDLAYDPISNYQAPTWYSPTQHVVAQQTVRHQGHTSSTAIYQEETRTWHNTSRHISMTASRETYSTTTRTFPRTHRRTQTPKAKPPSPFDSSYIHVLFPHSHAFSTCHTRGLWAPRPFHSANLDSSWRWKYYKRSVLRLYGLPGLAEVQMRGWTGSVDGNLVWLRIVLLEWPKILWGWVTGWTRNEIGGLIGLAEIDDGAEEVL</sequence>
<evidence type="ECO:0000313" key="3">
    <source>
        <dbReference type="Proteomes" id="UP001303160"/>
    </source>
</evidence>
<gene>
    <name evidence="2" type="ORF">QBC40DRAFT_212780</name>
</gene>
<reference evidence="2" key="1">
    <citation type="journal article" date="2023" name="Mol. Phylogenet. Evol.">
        <title>Genome-scale phylogeny and comparative genomics of the fungal order Sordariales.</title>
        <authorList>
            <person name="Hensen N."/>
            <person name="Bonometti L."/>
            <person name="Westerberg I."/>
            <person name="Brannstrom I.O."/>
            <person name="Guillou S."/>
            <person name="Cros-Aarteil S."/>
            <person name="Calhoun S."/>
            <person name="Haridas S."/>
            <person name="Kuo A."/>
            <person name="Mondo S."/>
            <person name="Pangilinan J."/>
            <person name="Riley R."/>
            <person name="LaButti K."/>
            <person name="Andreopoulos B."/>
            <person name="Lipzen A."/>
            <person name="Chen C."/>
            <person name="Yan M."/>
            <person name="Daum C."/>
            <person name="Ng V."/>
            <person name="Clum A."/>
            <person name="Steindorff A."/>
            <person name="Ohm R.A."/>
            <person name="Martin F."/>
            <person name="Silar P."/>
            <person name="Natvig D.O."/>
            <person name="Lalanne C."/>
            <person name="Gautier V."/>
            <person name="Ament-Velasquez S.L."/>
            <person name="Kruys A."/>
            <person name="Hutchinson M.I."/>
            <person name="Powell A.J."/>
            <person name="Barry K."/>
            <person name="Miller A.N."/>
            <person name="Grigoriev I.V."/>
            <person name="Debuchy R."/>
            <person name="Gladieux P."/>
            <person name="Hiltunen Thoren M."/>
            <person name="Johannesson H."/>
        </authorList>
    </citation>
    <scope>NUCLEOTIDE SEQUENCE</scope>
    <source>
        <strain evidence="2">CBS 315.58</strain>
    </source>
</reference>
<evidence type="ECO:0000313" key="2">
    <source>
        <dbReference type="EMBL" id="KAK4194805.1"/>
    </source>
</evidence>
<reference evidence="2" key="2">
    <citation type="submission" date="2023-05" db="EMBL/GenBank/DDBJ databases">
        <authorList>
            <consortium name="Lawrence Berkeley National Laboratory"/>
            <person name="Steindorff A."/>
            <person name="Hensen N."/>
            <person name="Bonometti L."/>
            <person name="Westerberg I."/>
            <person name="Brannstrom I.O."/>
            <person name="Guillou S."/>
            <person name="Cros-Aarteil S."/>
            <person name="Calhoun S."/>
            <person name="Haridas S."/>
            <person name="Kuo A."/>
            <person name="Mondo S."/>
            <person name="Pangilinan J."/>
            <person name="Riley R."/>
            <person name="Labutti K."/>
            <person name="Andreopoulos B."/>
            <person name="Lipzen A."/>
            <person name="Chen C."/>
            <person name="Yanf M."/>
            <person name="Daum C."/>
            <person name="Ng V."/>
            <person name="Clum A."/>
            <person name="Ohm R."/>
            <person name="Martin F."/>
            <person name="Silar P."/>
            <person name="Natvig D."/>
            <person name="Lalanne C."/>
            <person name="Gautier V."/>
            <person name="Ament-Velasquez S.L."/>
            <person name="Kruys A."/>
            <person name="Hutchinson M.I."/>
            <person name="Powell A.J."/>
            <person name="Barry K."/>
            <person name="Miller A.N."/>
            <person name="Grigoriev I.V."/>
            <person name="Debuchy R."/>
            <person name="Gladieux P."/>
            <person name="Thoren M.H."/>
            <person name="Johannesson H."/>
        </authorList>
    </citation>
    <scope>NUCLEOTIDE SEQUENCE</scope>
    <source>
        <strain evidence="2">CBS 315.58</strain>
    </source>
</reference>
<accession>A0AAN6X6D6</accession>
<feature type="compositionally biased region" description="Polar residues" evidence="1">
    <location>
        <begin position="65"/>
        <end position="87"/>
    </location>
</feature>
<comment type="caution">
    <text evidence="2">The sequence shown here is derived from an EMBL/GenBank/DDBJ whole genome shotgun (WGS) entry which is preliminary data.</text>
</comment>
<protein>
    <submittedName>
        <fullName evidence="2">Uncharacterized protein</fullName>
    </submittedName>
</protein>
<dbReference type="EMBL" id="MU864038">
    <property type="protein sequence ID" value="KAK4194805.1"/>
    <property type="molecule type" value="Genomic_DNA"/>
</dbReference>
<feature type="region of interest" description="Disordered" evidence="1">
    <location>
        <begin position="239"/>
        <end position="266"/>
    </location>
</feature>
<feature type="region of interest" description="Disordered" evidence="1">
    <location>
        <begin position="1"/>
        <end position="20"/>
    </location>
</feature>
<dbReference type="AlphaFoldDB" id="A0AAN6X6D6"/>
<feature type="region of interest" description="Disordered" evidence="1">
    <location>
        <begin position="61"/>
        <end position="121"/>
    </location>
</feature>
<dbReference type="Proteomes" id="UP001303160">
    <property type="component" value="Unassembled WGS sequence"/>
</dbReference>
<organism evidence="2 3">
    <name type="scientific">Triangularia verruculosa</name>
    <dbReference type="NCBI Taxonomy" id="2587418"/>
    <lineage>
        <taxon>Eukaryota</taxon>
        <taxon>Fungi</taxon>
        <taxon>Dikarya</taxon>
        <taxon>Ascomycota</taxon>
        <taxon>Pezizomycotina</taxon>
        <taxon>Sordariomycetes</taxon>
        <taxon>Sordariomycetidae</taxon>
        <taxon>Sordariales</taxon>
        <taxon>Podosporaceae</taxon>
        <taxon>Triangularia</taxon>
    </lineage>
</organism>
<evidence type="ECO:0000256" key="1">
    <source>
        <dbReference type="SAM" id="MobiDB-lite"/>
    </source>
</evidence>
<name>A0AAN6X6D6_9PEZI</name>
<keyword evidence="3" id="KW-1185">Reference proteome</keyword>
<feature type="compositionally biased region" description="Polar residues" evidence="1">
    <location>
        <begin position="100"/>
        <end position="121"/>
    </location>
</feature>
<proteinExistence type="predicted"/>
<feature type="compositionally biased region" description="Low complexity" evidence="1">
    <location>
        <begin position="239"/>
        <end position="250"/>
    </location>
</feature>